<dbReference type="InterPro" id="IPR050194">
    <property type="entry name" value="Glycosyltransferase_grp1"/>
</dbReference>
<feature type="domain" description="Glycosyltransferase subfamily 4-like N-terminal" evidence="2">
    <location>
        <begin position="57"/>
        <end position="199"/>
    </location>
</feature>
<dbReference type="InterPro" id="IPR028098">
    <property type="entry name" value="Glyco_trans_4-like_N"/>
</dbReference>
<gene>
    <name evidence="3" type="primary">kanE_3</name>
    <name evidence="3" type="ORF">Pla133_22280</name>
</gene>
<dbReference type="Pfam" id="PF13579">
    <property type="entry name" value="Glyco_trans_4_4"/>
    <property type="match status" value="1"/>
</dbReference>
<accession>A0A518BJJ3</accession>
<dbReference type="PANTHER" id="PTHR45947">
    <property type="entry name" value="SULFOQUINOVOSYL TRANSFERASE SQD2"/>
    <property type="match status" value="1"/>
</dbReference>
<dbReference type="AlphaFoldDB" id="A0A518BJJ3"/>
<feature type="domain" description="Glycosyl transferase family 1" evidence="1">
    <location>
        <begin position="219"/>
        <end position="387"/>
    </location>
</feature>
<evidence type="ECO:0000313" key="4">
    <source>
        <dbReference type="Proteomes" id="UP000316921"/>
    </source>
</evidence>
<proteinExistence type="predicted"/>
<reference evidence="3 4" key="1">
    <citation type="submission" date="2019-02" db="EMBL/GenBank/DDBJ databases">
        <title>Deep-cultivation of Planctomycetes and their phenomic and genomic characterization uncovers novel biology.</title>
        <authorList>
            <person name="Wiegand S."/>
            <person name="Jogler M."/>
            <person name="Boedeker C."/>
            <person name="Pinto D."/>
            <person name="Vollmers J."/>
            <person name="Rivas-Marin E."/>
            <person name="Kohn T."/>
            <person name="Peeters S.H."/>
            <person name="Heuer A."/>
            <person name="Rast P."/>
            <person name="Oberbeckmann S."/>
            <person name="Bunk B."/>
            <person name="Jeske O."/>
            <person name="Meyerdierks A."/>
            <person name="Storesund J.E."/>
            <person name="Kallscheuer N."/>
            <person name="Luecker S."/>
            <person name="Lage O.M."/>
            <person name="Pohl T."/>
            <person name="Merkel B.J."/>
            <person name="Hornburger P."/>
            <person name="Mueller R.-W."/>
            <person name="Bruemmer F."/>
            <person name="Labrenz M."/>
            <person name="Spormann A.M."/>
            <person name="Op den Camp H."/>
            <person name="Overmann J."/>
            <person name="Amann R."/>
            <person name="Jetten M.S.M."/>
            <person name="Mascher T."/>
            <person name="Medema M.H."/>
            <person name="Devos D.P."/>
            <person name="Kaster A.-K."/>
            <person name="Ovreas L."/>
            <person name="Rohde M."/>
            <person name="Galperin M.Y."/>
            <person name="Jogler C."/>
        </authorList>
    </citation>
    <scope>NUCLEOTIDE SEQUENCE [LARGE SCALE GENOMIC DNA]</scope>
    <source>
        <strain evidence="3 4">Pla133</strain>
    </source>
</reference>
<dbReference type="Pfam" id="PF00534">
    <property type="entry name" value="Glycos_transf_1"/>
    <property type="match status" value="1"/>
</dbReference>
<evidence type="ECO:0000259" key="1">
    <source>
        <dbReference type="Pfam" id="PF00534"/>
    </source>
</evidence>
<name>A0A518BJJ3_9BACT</name>
<evidence type="ECO:0000259" key="2">
    <source>
        <dbReference type="Pfam" id="PF13579"/>
    </source>
</evidence>
<dbReference type="EMBL" id="CP036287">
    <property type="protein sequence ID" value="QDU67150.1"/>
    <property type="molecule type" value="Genomic_DNA"/>
</dbReference>
<dbReference type="CDD" id="cd03801">
    <property type="entry name" value="GT4_PimA-like"/>
    <property type="match status" value="1"/>
</dbReference>
<dbReference type="PANTHER" id="PTHR45947:SF3">
    <property type="entry name" value="SULFOQUINOVOSYL TRANSFERASE SQD2"/>
    <property type="match status" value="1"/>
</dbReference>
<sequence length="418" mass="45901">MSAAGAGPQPIAAPRKRWRVAYVVSHPIQYQAPLLRYLTSHSAVDVTALFLSDVSCRSYRDEGFGREVEWDVDLLGGYAHEFLPTLGRSDQLTSLRPVNRGIESALRRGNYDAVWLHGYVHPTNLRALAAARRLDLPVLLRGESLLLGKDPAGLKSRLRDWALPRLLRRVDAFLAIGSANRDFYEHYGILPERIHRVPYAVDNRRFAAQAREATAGREGLRSKLGLEQGRAVLLYASKFSARKRPLDVLDALAHLHRAGEQPLPHLVMVGDGEQRDELEQRAAALPAGTVHFTGFINQTELPRYYDLCDALVLPSQYEPWGLVVNEAMCAERPVIASEAVGSGVDLIVEGQTGFRFPVGDAVALADRIARLLALPDRGRALGRAAAERVGTWDFAADAAGLEAALQQVVLCESTEVAA</sequence>
<organism evidence="3 4">
    <name type="scientific">Engelhardtia mirabilis</name>
    <dbReference type="NCBI Taxonomy" id="2528011"/>
    <lineage>
        <taxon>Bacteria</taxon>
        <taxon>Pseudomonadati</taxon>
        <taxon>Planctomycetota</taxon>
        <taxon>Planctomycetia</taxon>
        <taxon>Planctomycetia incertae sedis</taxon>
        <taxon>Engelhardtia</taxon>
    </lineage>
</organism>
<dbReference type="KEGG" id="pbap:Pla133_22280"/>
<dbReference type="Gene3D" id="3.40.50.2000">
    <property type="entry name" value="Glycogen Phosphorylase B"/>
    <property type="match status" value="2"/>
</dbReference>
<dbReference type="Proteomes" id="UP000316921">
    <property type="component" value="Chromosome"/>
</dbReference>
<keyword evidence="4" id="KW-1185">Reference proteome</keyword>
<dbReference type="InterPro" id="IPR001296">
    <property type="entry name" value="Glyco_trans_1"/>
</dbReference>
<protein>
    <submittedName>
        <fullName evidence="3">Alpha-D-kanosaminyltransferase</fullName>
        <ecNumber evidence="3">2.4.1.301</ecNumber>
    </submittedName>
</protein>
<keyword evidence="3" id="KW-0328">Glycosyltransferase</keyword>
<dbReference type="EC" id="2.4.1.301" evidence="3"/>
<dbReference type="SUPFAM" id="SSF53756">
    <property type="entry name" value="UDP-Glycosyltransferase/glycogen phosphorylase"/>
    <property type="match status" value="1"/>
</dbReference>
<evidence type="ECO:0000313" key="3">
    <source>
        <dbReference type="EMBL" id="QDU67150.1"/>
    </source>
</evidence>
<dbReference type="GO" id="GO:0016758">
    <property type="term" value="F:hexosyltransferase activity"/>
    <property type="evidence" value="ECO:0007669"/>
    <property type="project" value="TreeGrafter"/>
</dbReference>
<keyword evidence="3" id="KW-0808">Transferase</keyword>